<evidence type="ECO:0000256" key="4">
    <source>
        <dbReference type="ARBA" id="ARBA00023295"/>
    </source>
</evidence>
<name>A7S5R9_NEMVE</name>
<dbReference type="OMA" id="XITESEA"/>
<feature type="domain" description="Glycoside hydrolase family 5" evidence="8">
    <location>
        <begin position="32"/>
        <end position="301"/>
    </location>
</feature>
<protein>
    <recommendedName>
        <fullName evidence="8">Glycoside hydrolase family 5 domain-containing protein</fullName>
    </recommendedName>
</protein>
<sequence>MKIRLPVAVALIICLQLSEGTNTPILPSDYQDVIKQGFSTNWFKTSDPLSKYNAQNIDDVYARGFRNLRLRCNAELYKAPYTDSAFDDFLTSLATVVDKCIQVGVTPIISWIHHQDEAFATEQARLNYVAWWTKVATHLKDRSYNLSFNLFTELGIDGCGNNCSKSLRENTAAYNQWTKDVASAIRKSGGKNAQRILILGSPKKTAKDLDQIDPTIYANDDYMMAEWHIYASGPNKVDGSQKYWSGDGSPLGRQNVETNIQYATNFTQTSKLATYLGAWMPTDNKDGALDEGEVIKFARYFSKKLKEQGVPWSLNVLDRYYDTANNEWLKDPQDIQGALIDMNKVLNNIKSVM</sequence>
<dbReference type="EMBL" id="DS469584">
    <property type="protein sequence ID" value="EDO40922.1"/>
    <property type="molecule type" value="Genomic_DNA"/>
</dbReference>
<dbReference type="PhylomeDB" id="A7S5R9"/>
<dbReference type="Proteomes" id="UP000001593">
    <property type="component" value="Unassembled WGS sequence"/>
</dbReference>
<keyword evidence="2 6" id="KW-0378">Hydrolase</keyword>
<dbReference type="PANTHER" id="PTHR31297:SF41">
    <property type="entry name" value="ENDOGLUCANASE, PUTATIVE (AFU_ORTHOLOGUE AFUA_5G01830)-RELATED"/>
    <property type="match status" value="1"/>
</dbReference>
<evidence type="ECO:0000259" key="8">
    <source>
        <dbReference type="Pfam" id="PF00150"/>
    </source>
</evidence>
<reference evidence="9 10" key="1">
    <citation type="journal article" date="2007" name="Science">
        <title>Sea anemone genome reveals ancestral eumetazoan gene repertoire and genomic organization.</title>
        <authorList>
            <person name="Putnam N.H."/>
            <person name="Srivastava M."/>
            <person name="Hellsten U."/>
            <person name="Dirks B."/>
            <person name="Chapman J."/>
            <person name="Salamov A."/>
            <person name="Terry A."/>
            <person name="Shapiro H."/>
            <person name="Lindquist E."/>
            <person name="Kapitonov V.V."/>
            <person name="Jurka J."/>
            <person name="Genikhovich G."/>
            <person name="Grigoriev I.V."/>
            <person name="Lucas S.M."/>
            <person name="Steele R.E."/>
            <person name="Finnerty J.R."/>
            <person name="Technau U."/>
            <person name="Martindale M.Q."/>
            <person name="Rokhsar D.S."/>
        </authorList>
    </citation>
    <scope>NUCLEOTIDE SEQUENCE [LARGE SCALE GENOMIC DNA]</scope>
    <source>
        <strain evidence="10">CH2 X CH6</strain>
    </source>
</reference>
<dbReference type="HOGENOM" id="CLU_061106_0_0_1"/>
<dbReference type="InterPro" id="IPR001547">
    <property type="entry name" value="Glyco_hydro_5"/>
</dbReference>
<keyword evidence="5" id="KW-0624">Polysaccharide degradation</keyword>
<dbReference type="KEGG" id="nve:5512695"/>
<organism evidence="9 10">
    <name type="scientific">Nematostella vectensis</name>
    <name type="common">Starlet sea anemone</name>
    <dbReference type="NCBI Taxonomy" id="45351"/>
    <lineage>
        <taxon>Eukaryota</taxon>
        <taxon>Metazoa</taxon>
        <taxon>Cnidaria</taxon>
        <taxon>Anthozoa</taxon>
        <taxon>Hexacorallia</taxon>
        <taxon>Actiniaria</taxon>
        <taxon>Edwardsiidae</taxon>
        <taxon>Nematostella</taxon>
    </lineage>
</organism>
<evidence type="ECO:0000313" key="10">
    <source>
        <dbReference type="Proteomes" id="UP000001593"/>
    </source>
</evidence>
<keyword evidence="3" id="KW-0119">Carbohydrate metabolism</keyword>
<evidence type="ECO:0000256" key="5">
    <source>
        <dbReference type="ARBA" id="ARBA00023326"/>
    </source>
</evidence>
<dbReference type="InterPro" id="IPR050386">
    <property type="entry name" value="Glycosyl_hydrolase_5"/>
</dbReference>
<feature type="chain" id="PRO_5002714125" description="Glycoside hydrolase family 5 domain-containing protein" evidence="7">
    <location>
        <begin position="21"/>
        <end position="353"/>
    </location>
</feature>
<keyword evidence="7" id="KW-0732">Signal</keyword>
<proteinExistence type="inferred from homology"/>
<dbReference type="InterPro" id="IPR017853">
    <property type="entry name" value="GH"/>
</dbReference>
<keyword evidence="10" id="KW-1185">Reference proteome</keyword>
<dbReference type="eggNOG" id="ENOG502SH4B">
    <property type="taxonomic scope" value="Eukaryota"/>
</dbReference>
<dbReference type="SUPFAM" id="SSF51445">
    <property type="entry name" value="(Trans)glycosidases"/>
    <property type="match status" value="1"/>
</dbReference>
<comment type="similarity">
    <text evidence="1 6">Belongs to the glycosyl hydrolase 5 (cellulase A) family.</text>
</comment>
<keyword evidence="4 6" id="KW-0326">Glycosidase</keyword>
<evidence type="ECO:0000313" key="9">
    <source>
        <dbReference type="EMBL" id="EDO40922.1"/>
    </source>
</evidence>
<evidence type="ECO:0000256" key="3">
    <source>
        <dbReference type="ARBA" id="ARBA00023277"/>
    </source>
</evidence>
<dbReference type="GO" id="GO:0009251">
    <property type="term" value="P:glucan catabolic process"/>
    <property type="evidence" value="ECO:0000318"/>
    <property type="project" value="GO_Central"/>
</dbReference>
<dbReference type="OrthoDB" id="6065048at2759"/>
<evidence type="ECO:0000256" key="2">
    <source>
        <dbReference type="ARBA" id="ARBA00022801"/>
    </source>
</evidence>
<dbReference type="GO" id="GO:0004338">
    <property type="term" value="F:glucan exo-1,3-beta-glucosidase activity"/>
    <property type="evidence" value="ECO:0000318"/>
    <property type="project" value="GO_Central"/>
</dbReference>
<accession>A7S5R9</accession>
<dbReference type="PANTHER" id="PTHR31297">
    <property type="entry name" value="GLUCAN ENDO-1,6-BETA-GLUCOSIDASE B"/>
    <property type="match status" value="1"/>
</dbReference>
<evidence type="ECO:0000256" key="1">
    <source>
        <dbReference type="ARBA" id="ARBA00005641"/>
    </source>
</evidence>
<evidence type="ECO:0000256" key="7">
    <source>
        <dbReference type="SAM" id="SignalP"/>
    </source>
</evidence>
<dbReference type="Gene3D" id="3.20.20.80">
    <property type="entry name" value="Glycosidases"/>
    <property type="match status" value="1"/>
</dbReference>
<gene>
    <name evidence="9" type="ORF">NEMVEDRAFT_v1g243050</name>
</gene>
<feature type="signal peptide" evidence="7">
    <location>
        <begin position="1"/>
        <end position="20"/>
    </location>
</feature>
<dbReference type="Pfam" id="PF00150">
    <property type="entry name" value="Cellulase"/>
    <property type="match status" value="1"/>
</dbReference>
<dbReference type="AlphaFoldDB" id="A7S5R9"/>
<dbReference type="InParanoid" id="A7S5R9"/>
<evidence type="ECO:0000256" key="6">
    <source>
        <dbReference type="RuleBase" id="RU361153"/>
    </source>
</evidence>